<evidence type="ECO:0000313" key="3">
    <source>
        <dbReference type="Proteomes" id="UP000298263"/>
    </source>
</evidence>
<reference evidence="2" key="1">
    <citation type="journal article" date="2019" name="PLoS Negl. Trop. Dis.">
        <title>Revisiting the worldwide diversity of Leptospira species in the environment.</title>
        <authorList>
            <person name="Vincent A.T."/>
            <person name="Schiettekatte O."/>
            <person name="Bourhy P."/>
            <person name="Veyrier F.J."/>
            <person name="Picardeau M."/>
        </authorList>
    </citation>
    <scope>NUCLEOTIDE SEQUENCE [LARGE SCALE GENOMIC DNA]</scope>
    <source>
        <strain evidence="2">201702422</strain>
    </source>
</reference>
<dbReference type="Proteomes" id="UP000298263">
    <property type="component" value="Unassembled WGS sequence"/>
</dbReference>
<feature type="transmembrane region" description="Helical" evidence="1">
    <location>
        <begin position="21"/>
        <end position="41"/>
    </location>
</feature>
<sequence length="396" mass="46841">MKKNIVNLTLKKNLLRNSLQTISLIIITVFVSNCASFSYNFEKPQLEKNTLPTKPTFLLLFGTDKSITFDETSTYNTLPTKENKIIPVIIYETQHQNSNESDYKTTFSLMTFCLIPCIYTSKFQMRVDFYTYRIDLDRVLLQDKISSEMIKYSVTQHGYFGQMQNILSIQSINQKIKFRSIEPKSDFTLKIRPFISYINSRTIDLETQLENKTETEVEINLKKIPATSCKDIYTFYQKMINEDSELLYPVIEKLNECISNKRKKYITKKHPFLKDFLDDEIHITHDKTQYFLHDLFNHEFVAKMRKNGYKTKLNVKKINDTKFSINLDIKEINVNVLAEFEKFDDTLFCTSFRSTSEEFDSLGWEDSAKGFFLLQRENPSEDSKVWTWDWDLINKY</sequence>
<organism evidence="2 3">
    <name type="scientific">Leptospira congkakensis</name>
    <dbReference type="NCBI Taxonomy" id="2484932"/>
    <lineage>
        <taxon>Bacteria</taxon>
        <taxon>Pseudomonadati</taxon>
        <taxon>Spirochaetota</taxon>
        <taxon>Spirochaetia</taxon>
        <taxon>Leptospirales</taxon>
        <taxon>Leptospiraceae</taxon>
        <taxon>Leptospira</taxon>
    </lineage>
</organism>
<accession>A0A8B5NB78</accession>
<dbReference type="RefSeq" id="WP_135736243.1">
    <property type="nucleotide sequence ID" value="NZ_RQGO01000021.1"/>
</dbReference>
<dbReference type="AlphaFoldDB" id="A0A8B5NB78"/>
<keyword evidence="1" id="KW-0472">Membrane</keyword>
<keyword evidence="3" id="KW-1185">Reference proteome</keyword>
<proteinExistence type="predicted"/>
<dbReference type="EMBL" id="RQGP01000004">
    <property type="protein sequence ID" value="TGL97057.1"/>
    <property type="molecule type" value="Genomic_DNA"/>
</dbReference>
<gene>
    <name evidence="2" type="ORF">EHQ69_00075</name>
</gene>
<comment type="caution">
    <text evidence="2">The sequence shown here is derived from an EMBL/GenBank/DDBJ whole genome shotgun (WGS) entry which is preliminary data.</text>
</comment>
<keyword evidence="1" id="KW-0812">Transmembrane</keyword>
<keyword evidence="1" id="KW-1133">Transmembrane helix</keyword>
<evidence type="ECO:0000313" key="2">
    <source>
        <dbReference type="EMBL" id="TGL97057.1"/>
    </source>
</evidence>
<name>A0A8B5NB78_9LEPT</name>
<protein>
    <submittedName>
        <fullName evidence="2">Uncharacterized protein</fullName>
    </submittedName>
</protein>
<evidence type="ECO:0000256" key="1">
    <source>
        <dbReference type="SAM" id="Phobius"/>
    </source>
</evidence>